<sequence>MARKYIYIPINSSEMQEYAQELAKAWNIPVNQILANKFSSGVGKAMYRWVNQCLSKLTAADTLYVVTHGTGAGDGQFIGAERSSSDSKQKKVYMNGMPHWEGGEWKTYSPQQLANTLVKEGLPINFVNLHVCACGSGYDGEKLRPWAQRMHQAMAATYRNIRVTGYRGWFSCSTNRVCIKVGSQFYPLEERAVTFS</sequence>
<organism evidence="1 2">
    <name type="scientific">Microbulbifer okhotskensis</name>
    <dbReference type="NCBI Taxonomy" id="2926617"/>
    <lineage>
        <taxon>Bacteria</taxon>
        <taxon>Pseudomonadati</taxon>
        <taxon>Pseudomonadota</taxon>
        <taxon>Gammaproteobacteria</taxon>
        <taxon>Cellvibrionales</taxon>
        <taxon>Microbulbiferaceae</taxon>
        <taxon>Microbulbifer</taxon>
    </lineage>
</organism>
<accession>A0A9X2ELV8</accession>
<dbReference type="Proteomes" id="UP001139028">
    <property type="component" value="Unassembled WGS sequence"/>
</dbReference>
<evidence type="ECO:0000313" key="2">
    <source>
        <dbReference type="Proteomes" id="UP001139028"/>
    </source>
</evidence>
<dbReference type="RefSeq" id="WP_252466209.1">
    <property type="nucleotide sequence ID" value="NZ_JALBWM010000033.1"/>
</dbReference>
<name>A0A9X2ELV8_9GAMM</name>
<protein>
    <submittedName>
        <fullName evidence="1">Uncharacterized protein</fullName>
    </submittedName>
</protein>
<dbReference type="EMBL" id="JALBWM010000033">
    <property type="protein sequence ID" value="MCO1334624.1"/>
    <property type="molecule type" value="Genomic_DNA"/>
</dbReference>
<proteinExistence type="predicted"/>
<reference evidence="1" key="1">
    <citation type="journal article" date="2022" name="Arch. Microbiol.">
        <title>Microbulbifer okhotskensis sp. nov., isolated from a deep bottom sediment of the Okhotsk Sea.</title>
        <authorList>
            <person name="Romanenko L."/>
            <person name="Kurilenko V."/>
            <person name="Otstavnykh N."/>
            <person name="Velansky P."/>
            <person name="Isaeva M."/>
            <person name="Mikhailov V."/>
        </authorList>
    </citation>
    <scope>NUCLEOTIDE SEQUENCE</scope>
    <source>
        <strain evidence="1">OS29</strain>
    </source>
</reference>
<evidence type="ECO:0000313" key="1">
    <source>
        <dbReference type="EMBL" id="MCO1334624.1"/>
    </source>
</evidence>
<keyword evidence="2" id="KW-1185">Reference proteome</keyword>
<comment type="caution">
    <text evidence="1">The sequence shown here is derived from an EMBL/GenBank/DDBJ whole genome shotgun (WGS) entry which is preliminary data.</text>
</comment>
<gene>
    <name evidence="1" type="ORF">MO867_09760</name>
</gene>
<dbReference type="AlphaFoldDB" id="A0A9X2ELV8"/>